<evidence type="ECO:0000259" key="3">
    <source>
        <dbReference type="Pfam" id="PF01557"/>
    </source>
</evidence>
<dbReference type="OrthoDB" id="74910at2759"/>
<dbReference type="Gene3D" id="3.90.850.10">
    <property type="entry name" value="Fumarylacetoacetase-like, C-terminal domain"/>
    <property type="match status" value="1"/>
</dbReference>
<keyword evidence="5" id="KW-1185">Reference proteome</keyword>
<dbReference type="SUPFAM" id="SSF56529">
    <property type="entry name" value="FAH"/>
    <property type="match status" value="1"/>
</dbReference>
<feature type="domain" description="Fumarylacetoacetase-like C-terminal" evidence="3">
    <location>
        <begin position="17"/>
        <end position="169"/>
    </location>
</feature>
<dbReference type="AlphaFoldDB" id="A0A1A0HER7"/>
<dbReference type="Pfam" id="PF01557">
    <property type="entry name" value="FAA_hydrolase"/>
    <property type="match status" value="1"/>
</dbReference>
<evidence type="ECO:0000256" key="2">
    <source>
        <dbReference type="ARBA" id="ARBA00022723"/>
    </source>
</evidence>
<dbReference type="GO" id="GO:0005739">
    <property type="term" value="C:mitochondrion"/>
    <property type="evidence" value="ECO:0007669"/>
    <property type="project" value="TreeGrafter"/>
</dbReference>
<protein>
    <recommendedName>
        <fullName evidence="3">Fumarylacetoacetase-like C-terminal domain-containing protein</fullName>
    </recommendedName>
</protein>
<comment type="similarity">
    <text evidence="1">Belongs to the FAH family.</text>
</comment>
<comment type="caution">
    <text evidence="4">The sequence shown here is derived from an EMBL/GenBank/DDBJ whole genome shotgun (WGS) entry which is preliminary data.</text>
</comment>
<dbReference type="PANTHER" id="PTHR11820:SF7">
    <property type="entry name" value="ACYLPYRUVASE FAHD1, MITOCHONDRIAL"/>
    <property type="match status" value="1"/>
</dbReference>
<keyword evidence="2" id="KW-0479">Metal-binding</keyword>
<dbReference type="GO" id="GO:0018773">
    <property type="term" value="F:acetylpyruvate hydrolase activity"/>
    <property type="evidence" value="ECO:0007669"/>
    <property type="project" value="TreeGrafter"/>
</dbReference>
<dbReference type="Proteomes" id="UP000092555">
    <property type="component" value="Unassembled WGS sequence"/>
</dbReference>
<organism evidence="4 5">
    <name type="scientific">Metschnikowia bicuspidata var. bicuspidata NRRL YB-4993</name>
    <dbReference type="NCBI Taxonomy" id="869754"/>
    <lineage>
        <taxon>Eukaryota</taxon>
        <taxon>Fungi</taxon>
        <taxon>Dikarya</taxon>
        <taxon>Ascomycota</taxon>
        <taxon>Saccharomycotina</taxon>
        <taxon>Pichiomycetes</taxon>
        <taxon>Metschnikowiaceae</taxon>
        <taxon>Metschnikowia</taxon>
    </lineage>
</organism>
<accession>A0A1A0HER7</accession>
<dbReference type="GeneID" id="30032247"/>
<evidence type="ECO:0000256" key="1">
    <source>
        <dbReference type="ARBA" id="ARBA00010211"/>
    </source>
</evidence>
<dbReference type="InterPro" id="IPR011234">
    <property type="entry name" value="Fumarylacetoacetase-like_C"/>
</dbReference>
<dbReference type="GO" id="GO:0046872">
    <property type="term" value="F:metal ion binding"/>
    <property type="evidence" value="ECO:0007669"/>
    <property type="project" value="UniProtKB-KW"/>
</dbReference>
<dbReference type="RefSeq" id="XP_018712899.1">
    <property type="nucleotide sequence ID" value="XM_018859272.1"/>
</dbReference>
<sequence length="176" mass="19624">MLLTKELNSCTRQQLFFFFLKPSSSILKPGSGPVSVPFGTIVHHDVELAVILGKDLRNQPKDFSPEDALEEIDGYALSIDTIAWNGLPWLIGKGFDTFLPWSEFIPKENIPDPYNVRLYHKVNEETKQDDIASLMIFAIHKILKKGDLIFTGTSKGVGPVKPRDHITASSGDPKNC</sequence>
<gene>
    <name evidence="4" type="ORF">METBIDRAFT_86981</name>
</gene>
<dbReference type="STRING" id="869754.A0A1A0HER7"/>
<dbReference type="EMBL" id="LXTC01000002">
    <property type="protein sequence ID" value="OBA22403.1"/>
    <property type="molecule type" value="Genomic_DNA"/>
</dbReference>
<dbReference type="InterPro" id="IPR036663">
    <property type="entry name" value="Fumarylacetoacetase_C_sf"/>
</dbReference>
<dbReference type="PANTHER" id="PTHR11820">
    <property type="entry name" value="ACYLPYRUVASE"/>
    <property type="match status" value="1"/>
</dbReference>
<reference evidence="4 5" key="1">
    <citation type="submission" date="2016-05" db="EMBL/GenBank/DDBJ databases">
        <title>Comparative genomics of biotechnologically important yeasts.</title>
        <authorList>
            <consortium name="DOE Joint Genome Institute"/>
            <person name="Riley R."/>
            <person name="Haridas S."/>
            <person name="Wolfe K.H."/>
            <person name="Lopes M.R."/>
            <person name="Hittinger C.T."/>
            <person name="Goker M."/>
            <person name="Salamov A."/>
            <person name="Wisecaver J."/>
            <person name="Long T.M."/>
            <person name="Aerts A.L."/>
            <person name="Barry K."/>
            <person name="Choi C."/>
            <person name="Clum A."/>
            <person name="Coughlan A.Y."/>
            <person name="Deshpande S."/>
            <person name="Douglass A.P."/>
            <person name="Hanson S.J."/>
            <person name="Klenk H.-P."/>
            <person name="LaButti K."/>
            <person name="Lapidus A."/>
            <person name="Lindquist E."/>
            <person name="Lipzen A."/>
            <person name="Meier-kolthoff J.P."/>
            <person name="Ohm R.A."/>
            <person name="Otillar R.P."/>
            <person name="Pangilinan J."/>
            <person name="Peng Y."/>
            <person name="Rokas A."/>
            <person name="Rosa C.A."/>
            <person name="Scheuner C."/>
            <person name="Sibirny A.A."/>
            <person name="Slot J.C."/>
            <person name="Stielow J.B."/>
            <person name="Sun H."/>
            <person name="Kurtzman C.P."/>
            <person name="Blackwell M."/>
            <person name="Grigoriev I.V."/>
            <person name="Jeffries T.W."/>
        </authorList>
    </citation>
    <scope>NUCLEOTIDE SEQUENCE [LARGE SCALE GENOMIC DNA]</scope>
    <source>
        <strain evidence="4 5">NRRL YB-4993</strain>
    </source>
</reference>
<evidence type="ECO:0000313" key="5">
    <source>
        <dbReference type="Proteomes" id="UP000092555"/>
    </source>
</evidence>
<proteinExistence type="inferred from homology"/>
<name>A0A1A0HER7_9ASCO</name>
<evidence type="ECO:0000313" key="4">
    <source>
        <dbReference type="EMBL" id="OBA22403.1"/>
    </source>
</evidence>